<sequence length="68" mass="7915">MKNKDLRRLRCLVTAQTLWHLERLAQMDGCGDVGRMVDKLTRDKMLALRQSVVGPWAAHYMARFNQVD</sequence>
<reference evidence="1" key="1">
    <citation type="submission" date="2019-11" db="EMBL/GenBank/DDBJ databases">
        <authorList>
            <person name="Feng L."/>
        </authorList>
    </citation>
    <scope>NUCLEOTIDE SEQUENCE</scope>
    <source>
        <strain evidence="1">FplautiiLFYP42</strain>
    </source>
</reference>
<protein>
    <submittedName>
        <fullName evidence="1">Uncharacterized protein</fullName>
    </submittedName>
</protein>
<accession>A0A6N3FX97</accession>
<gene>
    <name evidence="1" type="ORF">FPLFYP42_02810</name>
</gene>
<organism evidence="1">
    <name type="scientific">Flavonifractor plautii</name>
    <name type="common">Fusobacterium plautii</name>
    <dbReference type="NCBI Taxonomy" id="292800"/>
    <lineage>
        <taxon>Bacteria</taxon>
        <taxon>Bacillati</taxon>
        <taxon>Bacillota</taxon>
        <taxon>Clostridia</taxon>
        <taxon>Eubacteriales</taxon>
        <taxon>Oscillospiraceae</taxon>
        <taxon>Flavonifractor</taxon>
    </lineage>
</organism>
<evidence type="ECO:0000313" key="1">
    <source>
        <dbReference type="EMBL" id="VYU56620.1"/>
    </source>
</evidence>
<dbReference type="AlphaFoldDB" id="A0A6N3FX97"/>
<dbReference type="RefSeq" id="WP_156622049.1">
    <property type="nucleotide sequence ID" value="NZ_CACRUB010000047.1"/>
</dbReference>
<dbReference type="EMBL" id="CACRUB010000047">
    <property type="protein sequence ID" value="VYU56620.1"/>
    <property type="molecule type" value="Genomic_DNA"/>
</dbReference>
<name>A0A6N3FX97_FLAPL</name>
<proteinExistence type="predicted"/>